<proteinExistence type="predicted"/>
<dbReference type="Proteomes" id="UP000076580">
    <property type="component" value="Chromosome 01"/>
</dbReference>
<organism evidence="1 2">
    <name type="scientific">Drechmeria coniospora</name>
    <name type="common">Nematophagous fungus</name>
    <name type="synonym">Meria coniospora</name>
    <dbReference type="NCBI Taxonomy" id="98403"/>
    <lineage>
        <taxon>Eukaryota</taxon>
        <taxon>Fungi</taxon>
        <taxon>Dikarya</taxon>
        <taxon>Ascomycota</taxon>
        <taxon>Pezizomycotina</taxon>
        <taxon>Sordariomycetes</taxon>
        <taxon>Hypocreomycetidae</taxon>
        <taxon>Hypocreales</taxon>
        <taxon>Ophiocordycipitaceae</taxon>
        <taxon>Drechmeria</taxon>
    </lineage>
</organism>
<sequence length="186" mass="21162">MTILETPLLDCLYHEAVEHDLAASAFWQAYLQYRFPQSENFAILAEPGHVQAEDGRCTSRVDIKVYRFELNTAVLPALLFLEAKRGKKIKETEKQVLEAAKPYLRSPYRLPFVYCMVAWGVKARVWVVHQSRHPQLTALWAESDAGDRVQYADAGGHYAVLVHNALCLIKGEEQRELPLENGPPSR</sequence>
<dbReference type="OrthoDB" id="5090566at2759"/>
<name>A0A151GW67_DRECN</name>
<reference evidence="1 2" key="1">
    <citation type="journal article" date="2016" name="Sci. Rep.">
        <title>Insights into Adaptations to a Near-Obligate Nematode Endoparasitic Lifestyle from the Finished Genome of Drechmeria coniospora.</title>
        <authorList>
            <person name="Zhang L."/>
            <person name="Zhou Z."/>
            <person name="Guo Q."/>
            <person name="Fokkens L."/>
            <person name="Miskei M."/>
            <person name="Pocsi I."/>
            <person name="Zhang W."/>
            <person name="Chen M."/>
            <person name="Wang L."/>
            <person name="Sun Y."/>
            <person name="Donzelli B.G."/>
            <person name="Gibson D.M."/>
            <person name="Nelson D.R."/>
            <person name="Luo J.G."/>
            <person name="Rep M."/>
            <person name="Liu H."/>
            <person name="Yang S."/>
            <person name="Wang J."/>
            <person name="Krasnoff S.B."/>
            <person name="Xu Y."/>
            <person name="Molnar I."/>
            <person name="Lin M."/>
        </authorList>
    </citation>
    <scope>NUCLEOTIDE SEQUENCE [LARGE SCALE GENOMIC DNA]</scope>
    <source>
        <strain evidence="1 2">ARSEF 6962</strain>
    </source>
</reference>
<dbReference type="GeneID" id="63715096"/>
<dbReference type="EMBL" id="LAYC01000001">
    <property type="protein sequence ID" value="KYK61311.1"/>
    <property type="molecule type" value="Genomic_DNA"/>
</dbReference>
<gene>
    <name evidence="1" type="ORF">DCS_02453</name>
</gene>
<evidence type="ECO:0000313" key="2">
    <source>
        <dbReference type="Proteomes" id="UP000076580"/>
    </source>
</evidence>
<dbReference type="AlphaFoldDB" id="A0A151GW67"/>
<keyword evidence="2" id="KW-1185">Reference proteome</keyword>
<accession>A0A151GW67</accession>
<dbReference type="RefSeq" id="XP_040660663.1">
    <property type="nucleotide sequence ID" value="XM_040799780.1"/>
</dbReference>
<comment type="caution">
    <text evidence="1">The sequence shown here is derived from an EMBL/GenBank/DDBJ whole genome shotgun (WGS) entry which is preliminary data.</text>
</comment>
<evidence type="ECO:0000313" key="1">
    <source>
        <dbReference type="EMBL" id="KYK61311.1"/>
    </source>
</evidence>
<protein>
    <submittedName>
        <fullName evidence="1">Uncharacterized protein</fullName>
    </submittedName>
</protein>
<dbReference type="InParanoid" id="A0A151GW67"/>